<reference evidence="2" key="1">
    <citation type="journal article" date="2019" name="Int. J. Syst. Evol. Microbiol.">
        <title>The Global Catalogue of Microorganisms (GCM) 10K type strain sequencing project: providing services to taxonomists for standard genome sequencing and annotation.</title>
        <authorList>
            <consortium name="The Broad Institute Genomics Platform"/>
            <consortium name="The Broad Institute Genome Sequencing Center for Infectious Disease"/>
            <person name="Wu L."/>
            <person name="Ma J."/>
        </authorList>
    </citation>
    <scope>NUCLEOTIDE SEQUENCE [LARGE SCALE GENOMIC DNA]</scope>
    <source>
        <strain evidence="2">JCM 3296</strain>
    </source>
</reference>
<evidence type="ECO:0000313" key="2">
    <source>
        <dbReference type="Proteomes" id="UP000649573"/>
    </source>
</evidence>
<dbReference type="EMBL" id="BMRE01000104">
    <property type="protein sequence ID" value="GGU86647.1"/>
    <property type="molecule type" value="Genomic_DNA"/>
</dbReference>
<evidence type="ECO:0000313" key="1">
    <source>
        <dbReference type="EMBL" id="GGU86647.1"/>
    </source>
</evidence>
<keyword evidence="2" id="KW-1185">Reference proteome</keyword>
<comment type="caution">
    <text evidence="1">The sequence shown here is derived from an EMBL/GenBank/DDBJ whole genome shotgun (WGS) entry which is preliminary data.</text>
</comment>
<dbReference type="Proteomes" id="UP000649573">
    <property type="component" value="Unassembled WGS sequence"/>
</dbReference>
<proteinExistence type="predicted"/>
<accession>A0ABQ2VH01</accession>
<protein>
    <submittedName>
        <fullName evidence="1">Uncharacterized protein</fullName>
    </submittedName>
</protein>
<sequence>MAVLLAQMAFTMVTAAVEQTPTIDEPVYVLYESGNDPGRLLLLARLPMWTPRVRGPR</sequence>
<name>A0ABQ2VH01_9PSEU</name>
<gene>
    <name evidence="1" type="ORF">GCM10010178_90770</name>
</gene>
<organism evidence="1 2">
    <name type="scientific">Lentzea flava</name>
    <dbReference type="NCBI Taxonomy" id="103732"/>
    <lineage>
        <taxon>Bacteria</taxon>
        <taxon>Bacillati</taxon>
        <taxon>Actinomycetota</taxon>
        <taxon>Actinomycetes</taxon>
        <taxon>Pseudonocardiales</taxon>
        <taxon>Pseudonocardiaceae</taxon>
        <taxon>Lentzea</taxon>
    </lineage>
</organism>